<evidence type="ECO:0000313" key="2">
    <source>
        <dbReference type="Proteomes" id="UP000034231"/>
    </source>
</evidence>
<name>A0A0G0LCS6_9BACT</name>
<protein>
    <submittedName>
        <fullName evidence="1">Uncharacterized protein</fullName>
    </submittedName>
</protein>
<evidence type="ECO:0000313" key="1">
    <source>
        <dbReference type="EMBL" id="KKQ50451.1"/>
    </source>
</evidence>
<dbReference type="Proteomes" id="UP000034231">
    <property type="component" value="Unassembled WGS sequence"/>
</dbReference>
<dbReference type="EMBL" id="LBTX01000005">
    <property type="protein sequence ID" value="KKQ50451.1"/>
    <property type="molecule type" value="Genomic_DNA"/>
</dbReference>
<reference evidence="1 2" key="1">
    <citation type="journal article" date="2015" name="Nature">
        <title>rRNA introns, odd ribosomes, and small enigmatic genomes across a large radiation of phyla.</title>
        <authorList>
            <person name="Brown C.T."/>
            <person name="Hug L.A."/>
            <person name="Thomas B.C."/>
            <person name="Sharon I."/>
            <person name="Castelle C.J."/>
            <person name="Singh A."/>
            <person name="Wilkins M.J."/>
            <person name="Williams K.H."/>
            <person name="Banfield J.F."/>
        </authorList>
    </citation>
    <scope>NUCLEOTIDE SEQUENCE [LARGE SCALE GENOMIC DNA]</scope>
</reference>
<organism evidence="1 2">
    <name type="scientific">Candidatus Shapirobacteria bacterium GW2011_GWE1_38_10</name>
    <dbReference type="NCBI Taxonomy" id="1618488"/>
    <lineage>
        <taxon>Bacteria</taxon>
        <taxon>Candidatus Shapironibacteriota</taxon>
    </lineage>
</organism>
<proteinExistence type="predicted"/>
<comment type="caution">
    <text evidence="1">The sequence shown here is derived from an EMBL/GenBank/DDBJ whole genome shotgun (WGS) entry which is preliminary data.</text>
</comment>
<gene>
    <name evidence="1" type="ORF">US68_C0005G0018</name>
</gene>
<accession>A0A0G0LCS6</accession>
<sequence length="74" mass="8782">MLKGKLWSQIVENLRDLNFEARDKTVRVKKLNESILTKAEVIEVREIICLEDESNRESGIIIKKVDKDEWKKLR</sequence>
<dbReference type="AlphaFoldDB" id="A0A0G0LCS6"/>